<organism evidence="2 3">
    <name type="scientific">Letharia lupina</name>
    <dbReference type="NCBI Taxonomy" id="560253"/>
    <lineage>
        <taxon>Eukaryota</taxon>
        <taxon>Fungi</taxon>
        <taxon>Dikarya</taxon>
        <taxon>Ascomycota</taxon>
        <taxon>Pezizomycotina</taxon>
        <taxon>Lecanoromycetes</taxon>
        <taxon>OSLEUM clade</taxon>
        <taxon>Lecanoromycetidae</taxon>
        <taxon>Lecanorales</taxon>
        <taxon>Lecanorineae</taxon>
        <taxon>Parmeliaceae</taxon>
        <taxon>Letharia</taxon>
    </lineage>
</organism>
<sequence>MGANEDATDDGTPAEVNTPMMDELSSSGPGKVDVDNCAGLERDRLMKVPDEVVPLLELTCVADVMAKLENEGSLVALEDVVMWIELISAVNATTEEVCEELGCELRLLDSAGLCCTVDDENAEKLADKMLVEENEKIDWDE</sequence>
<protein>
    <submittedName>
        <fullName evidence="2">Uncharacterized protein</fullName>
    </submittedName>
</protein>
<dbReference type="EMBL" id="JACCJB010000003">
    <property type="protein sequence ID" value="KAF6229395.1"/>
    <property type="molecule type" value="Genomic_DNA"/>
</dbReference>
<evidence type="ECO:0000256" key="1">
    <source>
        <dbReference type="SAM" id="MobiDB-lite"/>
    </source>
</evidence>
<name>A0A8H6KYX3_9LECA</name>
<reference evidence="2 3" key="1">
    <citation type="journal article" date="2020" name="Genomics">
        <title>Complete, high-quality genomes from long-read metagenomic sequencing of two wolf lichen thalli reveals enigmatic genome architecture.</title>
        <authorList>
            <person name="McKenzie S.K."/>
            <person name="Walston R.F."/>
            <person name="Allen J.L."/>
        </authorList>
    </citation>
    <scope>NUCLEOTIDE SEQUENCE [LARGE SCALE GENOMIC DNA]</scope>
    <source>
        <strain evidence="2">WasteWater1</strain>
    </source>
</reference>
<dbReference type="Proteomes" id="UP000593566">
    <property type="component" value="Unassembled WGS sequence"/>
</dbReference>
<gene>
    <name evidence="2" type="ORF">HO133_007511</name>
</gene>
<feature type="region of interest" description="Disordered" evidence="1">
    <location>
        <begin position="1"/>
        <end position="29"/>
    </location>
</feature>
<proteinExistence type="predicted"/>
<dbReference type="GeneID" id="59335910"/>
<comment type="caution">
    <text evidence="2">The sequence shown here is derived from an EMBL/GenBank/DDBJ whole genome shotgun (WGS) entry which is preliminary data.</text>
</comment>
<accession>A0A8H6KYX3</accession>
<dbReference type="AlphaFoldDB" id="A0A8H6KYX3"/>
<evidence type="ECO:0000313" key="3">
    <source>
        <dbReference type="Proteomes" id="UP000593566"/>
    </source>
</evidence>
<dbReference type="RefSeq" id="XP_037157037.1">
    <property type="nucleotide sequence ID" value="XM_037298402.1"/>
</dbReference>
<evidence type="ECO:0000313" key="2">
    <source>
        <dbReference type="EMBL" id="KAF6229395.1"/>
    </source>
</evidence>
<keyword evidence="3" id="KW-1185">Reference proteome</keyword>